<organism evidence="3 4">
    <name type="scientific">Rhizodiscina lignyota</name>
    <dbReference type="NCBI Taxonomy" id="1504668"/>
    <lineage>
        <taxon>Eukaryota</taxon>
        <taxon>Fungi</taxon>
        <taxon>Dikarya</taxon>
        <taxon>Ascomycota</taxon>
        <taxon>Pezizomycotina</taxon>
        <taxon>Dothideomycetes</taxon>
        <taxon>Pleosporomycetidae</taxon>
        <taxon>Aulographales</taxon>
        <taxon>Rhizodiscinaceae</taxon>
        <taxon>Rhizodiscina</taxon>
    </lineage>
</organism>
<dbReference type="Proteomes" id="UP000799772">
    <property type="component" value="Unassembled WGS sequence"/>
</dbReference>
<name>A0A9P4I2T3_9PEZI</name>
<comment type="caution">
    <text evidence="3">The sequence shown here is derived from an EMBL/GenBank/DDBJ whole genome shotgun (WGS) entry which is preliminary data.</text>
</comment>
<dbReference type="InterPro" id="IPR027974">
    <property type="entry name" value="DUF4470"/>
</dbReference>
<proteinExistence type="predicted"/>
<dbReference type="InterPro" id="IPR024119">
    <property type="entry name" value="TF_DEAF-1"/>
</dbReference>
<sequence length="1093" mass="121937">MFTPAGLDLLTCFYPIGNTPATCLTRELAPEDPATILLLGCGDARNILFTAYMDDGTGTDYCREIATARNILLFTLLLDDFNGSNHQAIWDVWYHFYLDQETLRLLSDHARKLLDIASSLESWHSSKYGQKLRFCDSKTFAKVKMLWESHCILDLDGEARRSFNKTLEANIQSARNFRAAQLQTKGVFTTGLRSGAPAEEKSANLYRDNYHLVPLELNSDDYLGSCKAPTSFNVIDTSNLGDHLGTLNILIAASPVLKCTPSASIFTECLVNVQREETHMQYADSLLYGDFTTMSILLDLFPVEYWTNISSTSTSDEITMDITRRLGGSGKHDSEMDLRLTWKRTSLLDLLGGPMYDRRLHVEAEACASLLHQVYLKMFQHEDPKFLYSRMNMTALTSDSAPQHHRASFVSLLAVVRSRLVVDWNKTMETLIQLIENEPTLMVGANYLQELYLYLHLFGIYSIETFTRSPRDVFRRNIDSRGLGGWENMPAVVCITLNVPRTSLERLTSKNAADIGTPHPRCSVQSSPESPVGRWQNLFAVEPLTAIVALGVVSSPSSVFKLREDLGLNMNIFETTLGDEKNVYITACRSNLQGPARIHGLEENAQKHDILSNPEAMTTTTATIERAKGCFSSLTVRAGLLSEPLKKALADGSAVETIQTFPSRFAEVLEKHNIRLLLEFPAPVLATKAKTRVARKSSYVEVEAPIDSDSWKTSPLFISPFFLKGQSKAIWNMPRLNLDRLPIISIQNPTGLSWLNAHITGMWSLRERNIREESLRASNLISDVRIGFKDTLHSMFMQFTGMGRGYSQVFGLNSRTTAGAGVHMVISVSSVRLDVTNLTVVLDSLVLPLRPATGTARFAKFLDSLLSVLSLLNVEDRELEFWEDILPLYAERCRNWQHGSSYEYSIRLDKEQLEEDGFRNMPVCSCGWGKFPDGLIPGLPPQVAKLAFRAAISPLFSFPCVDPPFVPPIPSFSLEDMEAMNSSNASSEQKCCGVCGKDKTANGGSLLKCSACRTVKYCSSQFNHGTMTVKTIGFPALLVRFRLLAHLGLLSPKRITSPMTRAKQHADERAEFVIQQPVRESRGNDSSSRMALA</sequence>
<dbReference type="GO" id="GO:0005634">
    <property type="term" value="C:nucleus"/>
    <property type="evidence" value="ECO:0007669"/>
    <property type="project" value="TreeGrafter"/>
</dbReference>
<evidence type="ECO:0000259" key="2">
    <source>
        <dbReference type="Pfam" id="PF14737"/>
    </source>
</evidence>
<dbReference type="PANTHER" id="PTHR10237">
    <property type="entry name" value="DEFORMED EPIDERMAL AUTOREGULATORY FACTOR 1 HOMOLOG SUPPRESSIN"/>
    <property type="match status" value="1"/>
</dbReference>
<gene>
    <name evidence="3" type="ORF">NA57DRAFT_62455</name>
</gene>
<dbReference type="GO" id="GO:0000981">
    <property type="term" value="F:DNA-binding transcription factor activity, RNA polymerase II-specific"/>
    <property type="evidence" value="ECO:0007669"/>
    <property type="project" value="TreeGrafter"/>
</dbReference>
<protein>
    <recommendedName>
        <fullName evidence="2">DUF4470 domain-containing protein</fullName>
    </recommendedName>
</protein>
<dbReference type="OrthoDB" id="432970at2759"/>
<dbReference type="AlphaFoldDB" id="A0A9P4I2T3"/>
<feature type="compositionally biased region" description="Polar residues" evidence="1">
    <location>
        <begin position="1084"/>
        <end position="1093"/>
    </location>
</feature>
<keyword evidence="4" id="KW-1185">Reference proteome</keyword>
<dbReference type="Pfam" id="PF14737">
    <property type="entry name" value="DUF4470"/>
    <property type="match status" value="1"/>
</dbReference>
<reference evidence="3" key="1">
    <citation type="journal article" date="2020" name="Stud. Mycol.">
        <title>101 Dothideomycetes genomes: a test case for predicting lifestyles and emergence of pathogens.</title>
        <authorList>
            <person name="Haridas S."/>
            <person name="Albert R."/>
            <person name="Binder M."/>
            <person name="Bloem J."/>
            <person name="Labutti K."/>
            <person name="Salamov A."/>
            <person name="Andreopoulos B."/>
            <person name="Baker S."/>
            <person name="Barry K."/>
            <person name="Bills G."/>
            <person name="Bluhm B."/>
            <person name="Cannon C."/>
            <person name="Castanera R."/>
            <person name="Culley D."/>
            <person name="Daum C."/>
            <person name="Ezra D."/>
            <person name="Gonzalez J."/>
            <person name="Henrissat B."/>
            <person name="Kuo A."/>
            <person name="Liang C."/>
            <person name="Lipzen A."/>
            <person name="Lutzoni F."/>
            <person name="Magnuson J."/>
            <person name="Mondo S."/>
            <person name="Nolan M."/>
            <person name="Ohm R."/>
            <person name="Pangilinan J."/>
            <person name="Park H.-J."/>
            <person name="Ramirez L."/>
            <person name="Alfaro M."/>
            <person name="Sun H."/>
            <person name="Tritt A."/>
            <person name="Yoshinaga Y."/>
            <person name="Zwiers L.-H."/>
            <person name="Turgeon B."/>
            <person name="Goodwin S."/>
            <person name="Spatafora J."/>
            <person name="Crous P."/>
            <person name="Grigoriev I."/>
        </authorList>
    </citation>
    <scope>NUCLEOTIDE SEQUENCE</scope>
    <source>
        <strain evidence="3">CBS 133067</strain>
    </source>
</reference>
<evidence type="ECO:0000313" key="4">
    <source>
        <dbReference type="Proteomes" id="UP000799772"/>
    </source>
</evidence>
<evidence type="ECO:0000256" key="1">
    <source>
        <dbReference type="SAM" id="MobiDB-lite"/>
    </source>
</evidence>
<dbReference type="EMBL" id="ML978146">
    <property type="protein sequence ID" value="KAF2092448.1"/>
    <property type="molecule type" value="Genomic_DNA"/>
</dbReference>
<feature type="domain" description="DUF4470" evidence="2">
    <location>
        <begin position="15"/>
        <end position="98"/>
    </location>
</feature>
<accession>A0A9P4I2T3</accession>
<dbReference type="PANTHER" id="PTHR10237:SF15">
    <property type="entry name" value="LD37257P"/>
    <property type="match status" value="1"/>
</dbReference>
<feature type="region of interest" description="Disordered" evidence="1">
    <location>
        <begin position="1067"/>
        <end position="1093"/>
    </location>
</feature>
<evidence type="ECO:0000313" key="3">
    <source>
        <dbReference type="EMBL" id="KAF2092448.1"/>
    </source>
</evidence>